<comment type="caution">
    <text evidence="1">The sequence shown here is derived from an EMBL/GenBank/DDBJ whole genome shotgun (WGS) entry which is preliminary data.</text>
</comment>
<dbReference type="Proteomes" id="UP000053480">
    <property type="component" value="Unassembled WGS sequence"/>
</dbReference>
<organism evidence="1 2">
    <name type="scientific">Candidatus Aramenus sulfurataquae</name>
    <dbReference type="NCBI Taxonomy" id="1326980"/>
    <lineage>
        <taxon>Archaea</taxon>
        <taxon>Thermoproteota</taxon>
        <taxon>Thermoprotei</taxon>
        <taxon>Sulfolobales</taxon>
        <taxon>Sulfolobaceae</taxon>
        <taxon>Candidatus Aramenus</taxon>
    </lineage>
</organism>
<name>A0ACC6TPJ5_9CREN</name>
<reference evidence="1" key="1">
    <citation type="submission" date="2024-07" db="EMBL/GenBank/DDBJ databases">
        <title>Metagenome and Metagenome-Assembled Genomes of Archaea from a hot spring from the geothermal field of Los Azufres, Mexico.</title>
        <authorList>
            <person name="Marin-Paredes R."/>
            <person name="Martinez-Romero E."/>
            <person name="Servin-Garciduenas L.E."/>
        </authorList>
    </citation>
    <scope>NUCLEOTIDE SEQUENCE</scope>
    <source>
        <strain evidence="1">AZ1-454</strain>
    </source>
</reference>
<sequence length="250" mass="27921">MTNDSFAVSVTKLTKKFGDKVVLDDVTFEVKEGEVFGIIGPNGAGKTTTLRIIAGIIRKYEGEVRVYGLKPVDARKVGYISYMPEDAFPYDNLTGYENLEFYAKIYSKGDKAKAREYVERGITIANLGDRIYDRASSYSRGMKRRLLIARTLMVKPKVAILDEPTTALDVESAIKVRETIRGMRGESTIVISSHNMLEVEYLCDSIVLINHGRVVAVGRPKEIVELTKTNNLEEAFIKLTVKENDKGLIA</sequence>
<keyword evidence="1" id="KW-0547">Nucleotide-binding</keyword>
<protein>
    <submittedName>
        <fullName evidence="1">ABC transporter ATP-binding protein</fullName>
    </submittedName>
</protein>
<gene>
    <name evidence="1" type="ORF">TQ35_0006340</name>
</gene>
<evidence type="ECO:0000313" key="1">
    <source>
        <dbReference type="EMBL" id="MEW9491802.1"/>
    </source>
</evidence>
<dbReference type="EMBL" id="JZWS03000007">
    <property type="protein sequence ID" value="MEW9491802.1"/>
    <property type="molecule type" value="Genomic_DNA"/>
</dbReference>
<evidence type="ECO:0000313" key="2">
    <source>
        <dbReference type="Proteomes" id="UP000053480"/>
    </source>
</evidence>
<proteinExistence type="predicted"/>
<accession>A0ACC6TPJ5</accession>
<keyword evidence="1" id="KW-0067">ATP-binding</keyword>